<dbReference type="RefSeq" id="WP_197231643.1">
    <property type="nucleotide sequence ID" value="NZ_SJPV01000012.1"/>
</dbReference>
<feature type="domain" description="Type II secretion system protein GspF" evidence="7">
    <location>
        <begin position="252"/>
        <end position="362"/>
    </location>
</feature>
<comment type="subcellular location">
    <subcellularLocation>
        <location evidence="1">Cell membrane</location>
        <topology evidence="1">Multi-pass membrane protein</topology>
    </subcellularLocation>
</comment>
<evidence type="ECO:0000259" key="7">
    <source>
        <dbReference type="Pfam" id="PF00482"/>
    </source>
</evidence>
<dbReference type="AlphaFoldDB" id="A0A5C6DA30"/>
<comment type="caution">
    <text evidence="8">The sequence shown here is derived from an EMBL/GenBank/DDBJ whole genome shotgun (WGS) entry which is preliminary data.</text>
</comment>
<dbReference type="EMBL" id="SJPV01000012">
    <property type="protein sequence ID" value="TWU32567.1"/>
    <property type="molecule type" value="Genomic_DNA"/>
</dbReference>
<dbReference type="Proteomes" id="UP000319143">
    <property type="component" value="Unassembled WGS sequence"/>
</dbReference>
<dbReference type="GO" id="GO:0005886">
    <property type="term" value="C:plasma membrane"/>
    <property type="evidence" value="ECO:0007669"/>
    <property type="project" value="UniProtKB-SubCell"/>
</dbReference>
<gene>
    <name evidence="8" type="ORF">Poly41_55450</name>
</gene>
<keyword evidence="4 6" id="KW-1133">Transmembrane helix</keyword>
<proteinExistence type="predicted"/>
<keyword evidence="3 6" id="KW-0812">Transmembrane</keyword>
<feature type="transmembrane region" description="Helical" evidence="6">
    <location>
        <begin position="155"/>
        <end position="181"/>
    </location>
</feature>
<feature type="transmembrane region" description="Helical" evidence="6">
    <location>
        <begin position="12"/>
        <end position="37"/>
    </location>
</feature>
<evidence type="ECO:0000256" key="6">
    <source>
        <dbReference type="SAM" id="Phobius"/>
    </source>
</evidence>
<name>A0A5C6DA30_9BACT</name>
<keyword evidence="5 6" id="KW-0472">Membrane</keyword>
<sequence length="378" mass="42045">MRKVASGFLYVVFVIVILAVAPSLLNLIIAVLLVFAIHDFRWRRRDHFKQMLNSAIRVVSDQDQGLEKVVAAFSKSGPMKWQCYEYSQRLRAGQEPVAAAAVSGIPLELSTAISLRLPPGHSSIPAAEREEDANHLYREELGSIDNTTMPVYGQFVYLFLTAMVTCLVFRFMILFITPTVFKMLEEFGIASSLQQRWMRDGGTGWLLLGLVAMIVFVVPLLSRGHFFGMRFPSWLPLLPLSAERKSEILVGLADAIDSGMSLESALKIGHSISMRSNQRREIGHALQLVESGTPPMTAMQQSGWIRPSEAGWLSGASPHRAAELMRTIAEQNVRDANANARWFMELFFPAIILVLGGLVLGYAYGFFHALMELINGLS</sequence>
<evidence type="ECO:0000313" key="9">
    <source>
        <dbReference type="Proteomes" id="UP000319143"/>
    </source>
</evidence>
<dbReference type="InterPro" id="IPR003004">
    <property type="entry name" value="GspF/PilC"/>
</dbReference>
<evidence type="ECO:0000256" key="5">
    <source>
        <dbReference type="ARBA" id="ARBA00023136"/>
    </source>
</evidence>
<evidence type="ECO:0000256" key="4">
    <source>
        <dbReference type="ARBA" id="ARBA00022989"/>
    </source>
</evidence>
<feature type="transmembrane region" description="Helical" evidence="6">
    <location>
        <begin position="201"/>
        <end position="221"/>
    </location>
</feature>
<accession>A0A5C6DA30</accession>
<evidence type="ECO:0000256" key="1">
    <source>
        <dbReference type="ARBA" id="ARBA00004651"/>
    </source>
</evidence>
<protein>
    <submittedName>
        <fullName evidence="8">Bacterial type II secretion system protein F domain protein</fullName>
    </submittedName>
</protein>
<dbReference type="PANTHER" id="PTHR30012:SF0">
    <property type="entry name" value="TYPE II SECRETION SYSTEM PROTEIN F-RELATED"/>
    <property type="match status" value="1"/>
</dbReference>
<dbReference type="InterPro" id="IPR018076">
    <property type="entry name" value="T2SS_GspF_dom"/>
</dbReference>
<organism evidence="8 9">
    <name type="scientific">Novipirellula artificiosorum</name>
    <dbReference type="NCBI Taxonomy" id="2528016"/>
    <lineage>
        <taxon>Bacteria</taxon>
        <taxon>Pseudomonadati</taxon>
        <taxon>Planctomycetota</taxon>
        <taxon>Planctomycetia</taxon>
        <taxon>Pirellulales</taxon>
        <taxon>Pirellulaceae</taxon>
        <taxon>Novipirellula</taxon>
    </lineage>
</organism>
<feature type="transmembrane region" description="Helical" evidence="6">
    <location>
        <begin position="346"/>
        <end position="367"/>
    </location>
</feature>
<evidence type="ECO:0000256" key="2">
    <source>
        <dbReference type="ARBA" id="ARBA00022475"/>
    </source>
</evidence>
<keyword evidence="9" id="KW-1185">Reference proteome</keyword>
<evidence type="ECO:0000313" key="8">
    <source>
        <dbReference type="EMBL" id="TWU32567.1"/>
    </source>
</evidence>
<keyword evidence="2" id="KW-1003">Cell membrane</keyword>
<dbReference type="Pfam" id="PF00482">
    <property type="entry name" value="T2SSF"/>
    <property type="match status" value="1"/>
</dbReference>
<evidence type="ECO:0000256" key="3">
    <source>
        <dbReference type="ARBA" id="ARBA00022692"/>
    </source>
</evidence>
<reference evidence="8 9" key="1">
    <citation type="submission" date="2019-02" db="EMBL/GenBank/DDBJ databases">
        <title>Deep-cultivation of Planctomycetes and their phenomic and genomic characterization uncovers novel biology.</title>
        <authorList>
            <person name="Wiegand S."/>
            <person name="Jogler M."/>
            <person name="Boedeker C."/>
            <person name="Pinto D."/>
            <person name="Vollmers J."/>
            <person name="Rivas-Marin E."/>
            <person name="Kohn T."/>
            <person name="Peeters S.H."/>
            <person name="Heuer A."/>
            <person name="Rast P."/>
            <person name="Oberbeckmann S."/>
            <person name="Bunk B."/>
            <person name="Jeske O."/>
            <person name="Meyerdierks A."/>
            <person name="Storesund J.E."/>
            <person name="Kallscheuer N."/>
            <person name="Luecker S."/>
            <person name="Lage O.M."/>
            <person name="Pohl T."/>
            <person name="Merkel B.J."/>
            <person name="Hornburger P."/>
            <person name="Mueller R.-W."/>
            <person name="Bruemmer F."/>
            <person name="Labrenz M."/>
            <person name="Spormann A.M."/>
            <person name="Op Den Camp H."/>
            <person name="Overmann J."/>
            <person name="Amann R."/>
            <person name="Jetten M.S.M."/>
            <person name="Mascher T."/>
            <person name="Medema M.H."/>
            <person name="Devos D.P."/>
            <person name="Kaster A.-K."/>
            <person name="Ovreas L."/>
            <person name="Rohde M."/>
            <person name="Galperin M.Y."/>
            <person name="Jogler C."/>
        </authorList>
    </citation>
    <scope>NUCLEOTIDE SEQUENCE [LARGE SCALE GENOMIC DNA]</scope>
    <source>
        <strain evidence="8 9">Poly41</strain>
    </source>
</reference>
<dbReference type="PANTHER" id="PTHR30012">
    <property type="entry name" value="GENERAL SECRETION PATHWAY PROTEIN"/>
    <property type="match status" value="1"/>
</dbReference>